<evidence type="ECO:0008006" key="3">
    <source>
        <dbReference type="Google" id="ProtNLM"/>
    </source>
</evidence>
<evidence type="ECO:0000313" key="2">
    <source>
        <dbReference type="Proteomes" id="UP000245911"/>
    </source>
</evidence>
<dbReference type="OrthoDB" id="9792179at2"/>
<accession>A0A2T8HY50</accession>
<dbReference type="InterPro" id="IPR010607">
    <property type="entry name" value="DUF1194"/>
</dbReference>
<dbReference type="InterPro" id="IPR036465">
    <property type="entry name" value="vWFA_dom_sf"/>
</dbReference>
<protein>
    <recommendedName>
        <fullName evidence="3">DUF1194 domain-containing protein</fullName>
    </recommendedName>
</protein>
<dbReference type="Pfam" id="PF06707">
    <property type="entry name" value="DUF1194"/>
    <property type="match status" value="1"/>
</dbReference>
<dbReference type="SUPFAM" id="SSF53300">
    <property type="entry name" value="vWA-like"/>
    <property type="match status" value="1"/>
</dbReference>
<dbReference type="Proteomes" id="UP000245911">
    <property type="component" value="Unassembled WGS sequence"/>
</dbReference>
<comment type="caution">
    <text evidence="1">The sequence shown here is derived from an EMBL/GenBank/DDBJ whole genome shotgun (WGS) entry which is preliminary data.</text>
</comment>
<organism evidence="1 2">
    <name type="scientific">Pararhodobacter oceanensis</name>
    <dbReference type="NCBI Taxonomy" id="2172121"/>
    <lineage>
        <taxon>Bacteria</taxon>
        <taxon>Pseudomonadati</taxon>
        <taxon>Pseudomonadota</taxon>
        <taxon>Alphaproteobacteria</taxon>
        <taxon>Rhodobacterales</taxon>
        <taxon>Paracoccaceae</taxon>
        <taxon>Pararhodobacter</taxon>
    </lineage>
</organism>
<reference evidence="1 2" key="1">
    <citation type="submission" date="2018-04" db="EMBL/GenBank/DDBJ databases">
        <title>Pararhodobacter oceanense sp. nov., isolated from marine intertidal sediment.</title>
        <authorList>
            <person name="Wang X.-L."/>
            <person name="Du Z.-J."/>
        </authorList>
    </citation>
    <scope>NUCLEOTIDE SEQUENCE [LARGE SCALE GENOMIC DNA]</scope>
    <source>
        <strain evidence="1 2">AM505</strain>
    </source>
</reference>
<keyword evidence="2" id="KW-1185">Reference proteome</keyword>
<proteinExistence type="predicted"/>
<gene>
    <name evidence="1" type="ORF">DDE20_02100</name>
</gene>
<sequence>MGLDAQHGPLVRHTAASASHLAGRGSRLLVTLWIAAAAHCLAPAAAAQSTPPCRLALLLAFDVSASVSAREYQLMMRGTASALIDPQVRAAIFAGPPVALAAYVWAGRREQAIAAFWSVIHHPEDLAEFADRIGSFPRPLADPLRIWGGRTGVGAALAAGERLIRNGPTCDAQTLDVAGDGPSNDGPESARLEGITVNALAIGGDIPLDHYEGTAGLSLWYAEYVLQGPGAFVMIADGYEDFAAAMQRKLLRELMPPLLGALTR</sequence>
<dbReference type="EMBL" id="QDKM01000001">
    <property type="protein sequence ID" value="PVH30366.1"/>
    <property type="molecule type" value="Genomic_DNA"/>
</dbReference>
<name>A0A2T8HY50_9RHOB</name>
<evidence type="ECO:0000313" key="1">
    <source>
        <dbReference type="EMBL" id="PVH30366.1"/>
    </source>
</evidence>
<dbReference type="AlphaFoldDB" id="A0A2T8HY50"/>